<evidence type="ECO:0000313" key="3">
    <source>
        <dbReference type="EMBL" id="MBD2861113.1"/>
    </source>
</evidence>
<dbReference type="InterPro" id="IPR029052">
    <property type="entry name" value="Metallo-depent_PP-like"/>
</dbReference>
<accession>A0A927C6M9</accession>
<sequence>MLEQLTARNDMFCITGNHEQAVLRIIRGDGCLPGHEQAFAHHEWIAGRLDSKFVPYLSRLPLQEEVRHEGRRILLTHYHLGNDGQYAAIDPDPDGVKLDKLYGDSGYDLVCFGHHHPVHLFRTVRRQYMNPGALGCSDTPVARYGVVTVRDGEVAIELKEAPYDNSLFLRSYSSLNVPDGPFILRAFHGNQHLRL</sequence>
<dbReference type="AlphaFoldDB" id="A0A927C6M9"/>
<dbReference type="Gene3D" id="3.60.21.10">
    <property type="match status" value="1"/>
</dbReference>
<dbReference type="Pfam" id="PF12850">
    <property type="entry name" value="Metallophos_2"/>
    <property type="match status" value="1"/>
</dbReference>
<comment type="caution">
    <text evidence="3">The sequence shown here is derived from an EMBL/GenBank/DDBJ whole genome shotgun (WGS) entry which is preliminary data.</text>
</comment>
<proteinExistence type="inferred from homology"/>
<gene>
    <name evidence="3" type="ORF">IDH45_03810</name>
</gene>
<dbReference type="InterPro" id="IPR024654">
    <property type="entry name" value="Calcineurin-like_PHP_lpxH"/>
</dbReference>
<organism evidence="3 4">
    <name type="scientific">Paenibacillus oceani</name>
    <dbReference type="NCBI Taxonomy" id="2772510"/>
    <lineage>
        <taxon>Bacteria</taxon>
        <taxon>Bacillati</taxon>
        <taxon>Bacillota</taxon>
        <taxon>Bacilli</taxon>
        <taxon>Bacillales</taxon>
        <taxon>Paenibacillaceae</taxon>
        <taxon>Paenibacillus</taxon>
    </lineage>
</organism>
<keyword evidence="4" id="KW-1185">Reference proteome</keyword>
<comment type="similarity">
    <text evidence="1">Belongs to the metallophosphoesterase superfamily. YfcE family.</text>
</comment>
<feature type="domain" description="Calcineurin-like phosphoesterase" evidence="2">
    <location>
        <begin position="41"/>
        <end position="151"/>
    </location>
</feature>
<evidence type="ECO:0000313" key="4">
    <source>
        <dbReference type="Proteomes" id="UP000639396"/>
    </source>
</evidence>
<evidence type="ECO:0000256" key="1">
    <source>
        <dbReference type="ARBA" id="ARBA00008950"/>
    </source>
</evidence>
<evidence type="ECO:0000259" key="2">
    <source>
        <dbReference type="Pfam" id="PF12850"/>
    </source>
</evidence>
<dbReference type="Proteomes" id="UP000639396">
    <property type="component" value="Unassembled WGS sequence"/>
</dbReference>
<name>A0A927C6M9_9BACL</name>
<reference evidence="3" key="1">
    <citation type="submission" date="2020-09" db="EMBL/GenBank/DDBJ databases">
        <title>A novel bacterium of genus Paenibacillus, isolated from South China Sea.</title>
        <authorList>
            <person name="Huang H."/>
            <person name="Mo K."/>
            <person name="Hu Y."/>
        </authorList>
    </citation>
    <scope>NUCLEOTIDE SEQUENCE</scope>
    <source>
        <strain evidence="3">IB182363</strain>
    </source>
</reference>
<dbReference type="EMBL" id="JACXJA010000005">
    <property type="protein sequence ID" value="MBD2861113.1"/>
    <property type="molecule type" value="Genomic_DNA"/>
</dbReference>
<dbReference type="SUPFAM" id="SSF56300">
    <property type="entry name" value="Metallo-dependent phosphatases"/>
    <property type="match status" value="1"/>
</dbReference>
<protein>
    <submittedName>
        <fullName evidence="3">Metallophosphoesterase family protein</fullName>
    </submittedName>
</protein>